<sequence length="362" mass="39823">MKFSMVFFLLNQGFGVYSKAPFNCFGEHESDCPTEICFYSIDSEKSCYRTGCATIELCKGRRHNECFISNGTENKTSILTASPTLEAEHATFKSIQSSSTEWSAIQASTTSTTPTNRILPKQSSSVSATQGTNPSPPQVFLSTFLPRTTQYSLSITTSIPASTTIATTTAARITSSRKVDHTQSASALPDLFYARKQAEQQEPTIAENTKTSQLTTTTASFSSAVRFPIAPAKHFSFAEQRQQIESESLITPFPRRGQTQKLIRDNSDHKTSSESTQTNSERTASSSLISVHKVTTLAAKNKENEIHQSREDLRIDELKAHFQAAPKLHHIDRGTTLKRSRGNIALSTQLSPTTTDGFINNS</sequence>
<dbReference type="AlphaFoldDB" id="A0AAD5N3W1"/>
<feature type="compositionally biased region" description="Polar residues" evidence="1">
    <location>
        <begin position="105"/>
        <end position="133"/>
    </location>
</feature>
<evidence type="ECO:0000313" key="3">
    <source>
        <dbReference type="EMBL" id="KAJ1359776.1"/>
    </source>
</evidence>
<dbReference type="EMBL" id="JAHQIW010003702">
    <property type="protein sequence ID" value="KAJ1359776.1"/>
    <property type="molecule type" value="Genomic_DNA"/>
</dbReference>
<dbReference type="Proteomes" id="UP001196413">
    <property type="component" value="Unassembled WGS sequence"/>
</dbReference>
<feature type="region of interest" description="Disordered" evidence="1">
    <location>
        <begin position="105"/>
        <end position="138"/>
    </location>
</feature>
<evidence type="ECO:0000256" key="2">
    <source>
        <dbReference type="SAM" id="SignalP"/>
    </source>
</evidence>
<feature type="compositionally biased region" description="Polar residues" evidence="1">
    <location>
        <begin position="273"/>
        <end position="286"/>
    </location>
</feature>
<comment type="caution">
    <text evidence="3">The sequence shown here is derived from an EMBL/GenBank/DDBJ whole genome shotgun (WGS) entry which is preliminary data.</text>
</comment>
<feature type="chain" id="PRO_5042284775" evidence="2">
    <location>
        <begin position="16"/>
        <end position="362"/>
    </location>
</feature>
<feature type="compositionally biased region" description="Basic and acidic residues" evidence="1">
    <location>
        <begin position="262"/>
        <end position="272"/>
    </location>
</feature>
<proteinExistence type="predicted"/>
<protein>
    <submittedName>
        <fullName evidence="3">Uncharacterized protein</fullName>
    </submittedName>
</protein>
<accession>A0AAD5N3W1</accession>
<reference evidence="3" key="1">
    <citation type="submission" date="2021-06" db="EMBL/GenBank/DDBJ databases">
        <title>Parelaphostrongylus tenuis whole genome reference sequence.</title>
        <authorList>
            <person name="Garwood T.J."/>
            <person name="Larsen P.A."/>
            <person name="Fountain-Jones N.M."/>
            <person name="Garbe J.R."/>
            <person name="Macchietto M.G."/>
            <person name="Kania S.A."/>
            <person name="Gerhold R.W."/>
            <person name="Richards J.E."/>
            <person name="Wolf T.M."/>
        </authorList>
    </citation>
    <scope>NUCLEOTIDE SEQUENCE</scope>
    <source>
        <strain evidence="3">MNPRO001-30</strain>
        <tissue evidence="3">Meninges</tissue>
    </source>
</reference>
<feature type="region of interest" description="Disordered" evidence="1">
    <location>
        <begin position="246"/>
        <end position="286"/>
    </location>
</feature>
<keyword evidence="4" id="KW-1185">Reference proteome</keyword>
<evidence type="ECO:0000313" key="4">
    <source>
        <dbReference type="Proteomes" id="UP001196413"/>
    </source>
</evidence>
<name>A0AAD5N3W1_PARTN</name>
<organism evidence="3 4">
    <name type="scientific">Parelaphostrongylus tenuis</name>
    <name type="common">Meningeal worm</name>
    <dbReference type="NCBI Taxonomy" id="148309"/>
    <lineage>
        <taxon>Eukaryota</taxon>
        <taxon>Metazoa</taxon>
        <taxon>Ecdysozoa</taxon>
        <taxon>Nematoda</taxon>
        <taxon>Chromadorea</taxon>
        <taxon>Rhabditida</taxon>
        <taxon>Rhabditina</taxon>
        <taxon>Rhabditomorpha</taxon>
        <taxon>Strongyloidea</taxon>
        <taxon>Metastrongylidae</taxon>
        <taxon>Parelaphostrongylus</taxon>
    </lineage>
</organism>
<evidence type="ECO:0000256" key="1">
    <source>
        <dbReference type="SAM" id="MobiDB-lite"/>
    </source>
</evidence>
<gene>
    <name evidence="3" type="ORF">KIN20_018577</name>
</gene>
<keyword evidence="2" id="KW-0732">Signal</keyword>
<feature type="signal peptide" evidence="2">
    <location>
        <begin position="1"/>
        <end position="15"/>
    </location>
</feature>